<dbReference type="EMBL" id="AVGG01000003">
    <property type="protein sequence ID" value="ESU29129.1"/>
    <property type="molecule type" value="Genomic_DNA"/>
</dbReference>
<gene>
    <name evidence="1" type="ORF">FLJC2902T_11700</name>
</gene>
<protein>
    <submittedName>
        <fullName evidence="1">Uncharacterized protein</fullName>
    </submittedName>
</protein>
<evidence type="ECO:0000313" key="2">
    <source>
        <dbReference type="Proteomes" id="UP000018004"/>
    </source>
</evidence>
<comment type="caution">
    <text evidence="1">The sequence shown here is derived from an EMBL/GenBank/DDBJ whole genome shotgun (WGS) entry which is preliminary data.</text>
</comment>
<dbReference type="AlphaFoldDB" id="V6SRP8"/>
<proteinExistence type="predicted"/>
<dbReference type="STRING" id="1341181.FLJC2902T_11700"/>
<organism evidence="1 2">
    <name type="scientific">Flavobacterium limnosediminis JC2902</name>
    <dbReference type="NCBI Taxonomy" id="1341181"/>
    <lineage>
        <taxon>Bacteria</taxon>
        <taxon>Pseudomonadati</taxon>
        <taxon>Bacteroidota</taxon>
        <taxon>Flavobacteriia</taxon>
        <taxon>Flavobacteriales</taxon>
        <taxon>Flavobacteriaceae</taxon>
        <taxon>Flavobacterium</taxon>
    </lineage>
</organism>
<name>V6SRP8_9FLAO</name>
<dbReference type="Proteomes" id="UP000018004">
    <property type="component" value="Unassembled WGS sequence"/>
</dbReference>
<accession>V6SRP8</accession>
<sequence length="58" mass="6638">MLFGKAVLGYCGSDWFENLKLIEGLKDFSLNSHKNHQLGLYFVIVLTQNYSKISTFAH</sequence>
<reference evidence="1 2" key="1">
    <citation type="submission" date="2013-08" db="EMBL/GenBank/DDBJ databases">
        <title>Flavobacterium limnosediminis JC2902 genome sequencing.</title>
        <authorList>
            <person name="Lee K."/>
            <person name="Yi H."/>
            <person name="Park S."/>
            <person name="Chun J."/>
        </authorList>
    </citation>
    <scope>NUCLEOTIDE SEQUENCE [LARGE SCALE GENOMIC DNA]</scope>
    <source>
        <strain evidence="1 2">JC2902</strain>
    </source>
</reference>
<evidence type="ECO:0000313" key="1">
    <source>
        <dbReference type="EMBL" id="ESU29129.1"/>
    </source>
</evidence>
<keyword evidence="2" id="KW-1185">Reference proteome</keyword>